<feature type="domain" description="FAR1" evidence="2">
    <location>
        <begin position="105"/>
        <end position="164"/>
    </location>
</feature>
<dbReference type="EMBL" id="LK032662">
    <property type="protein sequence ID" value="CDY46351.1"/>
    <property type="molecule type" value="Genomic_DNA"/>
</dbReference>
<name>A0A078I8Z4_BRANA</name>
<organism evidence="3 4">
    <name type="scientific">Brassica napus</name>
    <name type="common">Rape</name>
    <dbReference type="NCBI Taxonomy" id="3708"/>
    <lineage>
        <taxon>Eukaryota</taxon>
        <taxon>Viridiplantae</taxon>
        <taxon>Streptophyta</taxon>
        <taxon>Embryophyta</taxon>
        <taxon>Tracheophyta</taxon>
        <taxon>Spermatophyta</taxon>
        <taxon>Magnoliopsida</taxon>
        <taxon>eudicotyledons</taxon>
        <taxon>Gunneridae</taxon>
        <taxon>Pentapetalae</taxon>
        <taxon>rosids</taxon>
        <taxon>malvids</taxon>
        <taxon>Brassicales</taxon>
        <taxon>Brassicaceae</taxon>
        <taxon>Brassiceae</taxon>
        <taxon>Brassica</taxon>
    </lineage>
</organism>
<evidence type="ECO:0000313" key="3">
    <source>
        <dbReference type="EMBL" id="CDY46351.1"/>
    </source>
</evidence>
<dbReference type="OMA" id="CQARISC"/>
<dbReference type="PaxDb" id="3708-A0A078I8Z4"/>
<dbReference type="Pfam" id="PF03101">
    <property type="entry name" value="FAR1"/>
    <property type="match status" value="1"/>
</dbReference>
<dbReference type="PANTHER" id="PTHR46328:SF27">
    <property type="entry name" value="OS12G0287500 PROTEIN"/>
    <property type="match status" value="1"/>
</dbReference>
<sequence length="165" mass="18726">MENSHLSGQETVPISQGESSLQVSGETRLLSQNPDELLLEEKDDTLSSDDASVSDFDEEENIDNNEEHLQTKAVDALEANNENQKSYELCIGMEFSSDESAYKAYRKYGCNHGFDVRRQRTSRKNQKLVRVVYVCSKEGFRQEPKVKKSFSRPTTRCGCQARISC</sequence>
<keyword evidence="4" id="KW-1185">Reference proteome</keyword>
<dbReference type="Gramene" id="CDY46351">
    <property type="protein sequence ID" value="CDY46351"/>
    <property type="gene ID" value="GSBRNA2T00083773001"/>
</dbReference>
<dbReference type="STRING" id="3708.A0A078I8Z4"/>
<dbReference type="AlphaFoldDB" id="A0A078I8Z4"/>
<accession>A0A078I8Z4</accession>
<evidence type="ECO:0000259" key="2">
    <source>
        <dbReference type="Pfam" id="PF03101"/>
    </source>
</evidence>
<reference evidence="3 4" key="1">
    <citation type="journal article" date="2014" name="Science">
        <title>Plant genetics. Early allopolyploid evolution in the post-Neolithic Brassica napus oilseed genome.</title>
        <authorList>
            <person name="Chalhoub B."/>
            <person name="Denoeud F."/>
            <person name="Liu S."/>
            <person name="Parkin I.A."/>
            <person name="Tang H."/>
            <person name="Wang X."/>
            <person name="Chiquet J."/>
            <person name="Belcram H."/>
            <person name="Tong C."/>
            <person name="Samans B."/>
            <person name="Correa M."/>
            <person name="Da Silva C."/>
            <person name="Just J."/>
            <person name="Falentin C."/>
            <person name="Koh C.S."/>
            <person name="Le Clainche I."/>
            <person name="Bernard M."/>
            <person name="Bento P."/>
            <person name="Noel B."/>
            <person name="Labadie K."/>
            <person name="Alberti A."/>
            <person name="Charles M."/>
            <person name="Arnaud D."/>
            <person name="Guo H."/>
            <person name="Daviaud C."/>
            <person name="Alamery S."/>
            <person name="Jabbari K."/>
            <person name="Zhao M."/>
            <person name="Edger P.P."/>
            <person name="Chelaifa H."/>
            <person name="Tack D."/>
            <person name="Lassalle G."/>
            <person name="Mestiri I."/>
            <person name="Schnel N."/>
            <person name="Le Paslier M.C."/>
            <person name="Fan G."/>
            <person name="Renault V."/>
            <person name="Bayer P.E."/>
            <person name="Golicz A.A."/>
            <person name="Manoli S."/>
            <person name="Lee T.H."/>
            <person name="Thi V.H."/>
            <person name="Chalabi S."/>
            <person name="Hu Q."/>
            <person name="Fan C."/>
            <person name="Tollenaere R."/>
            <person name="Lu Y."/>
            <person name="Battail C."/>
            <person name="Shen J."/>
            <person name="Sidebottom C.H."/>
            <person name="Wang X."/>
            <person name="Canaguier A."/>
            <person name="Chauveau A."/>
            <person name="Berard A."/>
            <person name="Deniot G."/>
            <person name="Guan M."/>
            <person name="Liu Z."/>
            <person name="Sun F."/>
            <person name="Lim Y.P."/>
            <person name="Lyons E."/>
            <person name="Town C.D."/>
            <person name="Bancroft I."/>
            <person name="Wang X."/>
            <person name="Meng J."/>
            <person name="Ma J."/>
            <person name="Pires J.C."/>
            <person name="King G.J."/>
            <person name="Brunel D."/>
            <person name="Delourme R."/>
            <person name="Renard M."/>
            <person name="Aury J.M."/>
            <person name="Adams K.L."/>
            <person name="Batley J."/>
            <person name="Snowdon R.J."/>
            <person name="Tost J."/>
            <person name="Edwards D."/>
            <person name="Zhou Y."/>
            <person name="Hua W."/>
            <person name="Sharpe A.G."/>
            <person name="Paterson A.H."/>
            <person name="Guan C."/>
            <person name="Wincker P."/>
        </authorList>
    </citation>
    <scope>NUCLEOTIDE SEQUENCE [LARGE SCALE GENOMIC DNA]</scope>
    <source>
        <strain evidence="4">cv. Darmor-bzh</strain>
    </source>
</reference>
<gene>
    <name evidence="3" type="primary">BnaC01g30190D</name>
    <name evidence="3" type="ORF">GSBRNA2T00083773001</name>
</gene>
<protein>
    <submittedName>
        <fullName evidence="3">BnaC01g30190D protein</fullName>
    </submittedName>
</protein>
<evidence type="ECO:0000256" key="1">
    <source>
        <dbReference type="SAM" id="MobiDB-lite"/>
    </source>
</evidence>
<dbReference type="KEGG" id="bna:106453693"/>
<dbReference type="Proteomes" id="UP000028999">
    <property type="component" value="Unassembled WGS sequence"/>
</dbReference>
<dbReference type="OrthoDB" id="1114165at2759"/>
<dbReference type="PANTHER" id="PTHR46328">
    <property type="entry name" value="FAR-RED IMPAIRED RESPONSIVE (FAR1) FAMILY PROTEIN-RELATED"/>
    <property type="match status" value="1"/>
</dbReference>
<evidence type="ECO:0000313" key="4">
    <source>
        <dbReference type="Proteomes" id="UP000028999"/>
    </source>
</evidence>
<proteinExistence type="predicted"/>
<feature type="region of interest" description="Disordered" evidence="1">
    <location>
        <begin position="1"/>
        <end position="32"/>
    </location>
</feature>
<dbReference type="InterPro" id="IPR004330">
    <property type="entry name" value="FAR1_DNA_bnd_dom"/>
</dbReference>